<gene>
    <name evidence="3" type="ORF">DFH94DRAFT_615843</name>
</gene>
<evidence type="ECO:0000259" key="2">
    <source>
        <dbReference type="PROSITE" id="PS50879"/>
    </source>
</evidence>
<evidence type="ECO:0000313" key="4">
    <source>
        <dbReference type="Proteomes" id="UP000759537"/>
    </source>
</evidence>
<protein>
    <recommendedName>
        <fullName evidence="2">RNase H type-1 domain-containing protein</fullName>
    </recommendedName>
</protein>
<organism evidence="3 4">
    <name type="scientific">Russula ochroleuca</name>
    <dbReference type="NCBI Taxonomy" id="152965"/>
    <lineage>
        <taxon>Eukaryota</taxon>
        <taxon>Fungi</taxon>
        <taxon>Dikarya</taxon>
        <taxon>Basidiomycota</taxon>
        <taxon>Agaricomycotina</taxon>
        <taxon>Agaricomycetes</taxon>
        <taxon>Russulales</taxon>
        <taxon>Russulaceae</taxon>
        <taxon>Russula</taxon>
    </lineage>
</organism>
<feature type="domain" description="RNase H type-1" evidence="2">
    <location>
        <begin position="1"/>
        <end position="25"/>
    </location>
</feature>
<reference evidence="3" key="1">
    <citation type="submission" date="2019-10" db="EMBL/GenBank/DDBJ databases">
        <authorList>
            <consortium name="DOE Joint Genome Institute"/>
            <person name="Kuo A."/>
            <person name="Miyauchi S."/>
            <person name="Kiss E."/>
            <person name="Drula E."/>
            <person name="Kohler A."/>
            <person name="Sanchez-Garcia M."/>
            <person name="Andreopoulos B."/>
            <person name="Barry K.W."/>
            <person name="Bonito G."/>
            <person name="Buee M."/>
            <person name="Carver A."/>
            <person name="Chen C."/>
            <person name="Cichocki N."/>
            <person name="Clum A."/>
            <person name="Culley D."/>
            <person name="Crous P.W."/>
            <person name="Fauchery L."/>
            <person name="Girlanda M."/>
            <person name="Hayes R."/>
            <person name="Keri Z."/>
            <person name="LaButti K."/>
            <person name="Lipzen A."/>
            <person name="Lombard V."/>
            <person name="Magnuson J."/>
            <person name="Maillard F."/>
            <person name="Morin E."/>
            <person name="Murat C."/>
            <person name="Nolan M."/>
            <person name="Ohm R."/>
            <person name="Pangilinan J."/>
            <person name="Pereira M."/>
            <person name="Perotto S."/>
            <person name="Peter M."/>
            <person name="Riley R."/>
            <person name="Sitrit Y."/>
            <person name="Stielow B."/>
            <person name="Szollosi G."/>
            <person name="Zifcakova L."/>
            <person name="Stursova M."/>
            <person name="Spatafora J.W."/>
            <person name="Tedersoo L."/>
            <person name="Vaario L.-M."/>
            <person name="Yamada A."/>
            <person name="Yan M."/>
            <person name="Wang P."/>
            <person name="Xu J."/>
            <person name="Bruns T."/>
            <person name="Baldrian P."/>
            <person name="Vilgalys R."/>
            <person name="Henrissat B."/>
            <person name="Grigoriev I.V."/>
            <person name="Hibbett D."/>
            <person name="Nagy L.G."/>
            <person name="Martin F.M."/>
        </authorList>
    </citation>
    <scope>NUCLEOTIDE SEQUENCE</scope>
    <source>
        <strain evidence="3">Prilba</strain>
    </source>
</reference>
<evidence type="ECO:0000313" key="3">
    <source>
        <dbReference type="EMBL" id="KAF8470966.1"/>
    </source>
</evidence>
<feature type="non-terminal residue" evidence="3">
    <location>
        <position position="78"/>
    </location>
</feature>
<name>A0A9P5JZH2_9AGAM</name>
<feature type="non-terminal residue" evidence="3">
    <location>
        <position position="1"/>
    </location>
</feature>
<dbReference type="GO" id="GO:0003676">
    <property type="term" value="F:nucleic acid binding"/>
    <property type="evidence" value="ECO:0007669"/>
    <property type="project" value="InterPro"/>
</dbReference>
<dbReference type="PROSITE" id="PS50879">
    <property type="entry name" value="RNASE_H_1"/>
    <property type="match status" value="1"/>
</dbReference>
<feature type="region of interest" description="Disordered" evidence="1">
    <location>
        <begin position="11"/>
        <end position="30"/>
    </location>
</feature>
<sequence>VRWTAGHVGIAGNEKADAEAKKAASGLSSEKTGLPRYLRKTLKKSIKALRQKHNETANDKWKVAWHKSERFAKLQATD</sequence>
<dbReference type="InterPro" id="IPR036397">
    <property type="entry name" value="RNaseH_sf"/>
</dbReference>
<keyword evidence="4" id="KW-1185">Reference proteome</keyword>
<dbReference type="EMBL" id="WHVB01000024">
    <property type="protein sequence ID" value="KAF8470966.1"/>
    <property type="molecule type" value="Genomic_DNA"/>
</dbReference>
<dbReference type="Proteomes" id="UP000759537">
    <property type="component" value="Unassembled WGS sequence"/>
</dbReference>
<proteinExistence type="predicted"/>
<dbReference type="InterPro" id="IPR002156">
    <property type="entry name" value="RNaseH_domain"/>
</dbReference>
<dbReference type="Gene3D" id="3.30.420.10">
    <property type="entry name" value="Ribonuclease H-like superfamily/Ribonuclease H"/>
    <property type="match status" value="1"/>
</dbReference>
<evidence type="ECO:0000256" key="1">
    <source>
        <dbReference type="SAM" id="MobiDB-lite"/>
    </source>
</evidence>
<dbReference type="AlphaFoldDB" id="A0A9P5JZH2"/>
<reference evidence="3" key="2">
    <citation type="journal article" date="2020" name="Nat. Commun.">
        <title>Large-scale genome sequencing of mycorrhizal fungi provides insights into the early evolution of symbiotic traits.</title>
        <authorList>
            <person name="Miyauchi S."/>
            <person name="Kiss E."/>
            <person name="Kuo A."/>
            <person name="Drula E."/>
            <person name="Kohler A."/>
            <person name="Sanchez-Garcia M."/>
            <person name="Morin E."/>
            <person name="Andreopoulos B."/>
            <person name="Barry K.W."/>
            <person name="Bonito G."/>
            <person name="Buee M."/>
            <person name="Carver A."/>
            <person name="Chen C."/>
            <person name="Cichocki N."/>
            <person name="Clum A."/>
            <person name="Culley D."/>
            <person name="Crous P.W."/>
            <person name="Fauchery L."/>
            <person name="Girlanda M."/>
            <person name="Hayes R.D."/>
            <person name="Keri Z."/>
            <person name="LaButti K."/>
            <person name="Lipzen A."/>
            <person name="Lombard V."/>
            <person name="Magnuson J."/>
            <person name="Maillard F."/>
            <person name="Murat C."/>
            <person name="Nolan M."/>
            <person name="Ohm R.A."/>
            <person name="Pangilinan J."/>
            <person name="Pereira M.F."/>
            <person name="Perotto S."/>
            <person name="Peter M."/>
            <person name="Pfister S."/>
            <person name="Riley R."/>
            <person name="Sitrit Y."/>
            <person name="Stielow J.B."/>
            <person name="Szollosi G."/>
            <person name="Zifcakova L."/>
            <person name="Stursova M."/>
            <person name="Spatafora J.W."/>
            <person name="Tedersoo L."/>
            <person name="Vaario L.M."/>
            <person name="Yamada A."/>
            <person name="Yan M."/>
            <person name="Wang P."/>
            <person name="Xu J."/>
            <person name="Bruns T."/>
            <person name="Baldrian P."/>
            <person name="Vilgalys R."/>
            <person name="Dunand C."/>
            <person name="Henrissat B."/>
            <person name="Grigoriev I.V."/>
            <person name="Hibbett D."/>
            <person name="Nagy L.G."/>
            <person name="Martin F.M."/>
        </authorList>
    </citation>
    <scope>NUCLEOTIDE SEQUENCE</scope>
    <source>
        <strain evidence="3">Prilba</strain>
    </source>
</reference>
<accession>A0A9P5JZH2</accession>
<dbReference type="GO" id="GO:0004523">
    <property type="term" value="F:RNA-DNA hybrid ribonuclease activity"/>
    <property type="evidence" value="ECO:0007669"/>
    <property type="project" value="InterPro"/>
</dbReference>
<comment type="caution">
    <text evidence="3">The sequence shown here is derived from an EMBL/GenBank/DDBJ whole genome shotgun (WGS) entry which is preliminary data.</text>
</comment>